<name>A0A316E9M5_9BACT</name>
<accession>A0A316E9M5</accession>
<organism evidence="1 2">
    <name type="scientific">Arcicella aurantiaca</name>
    <dbReference type="NCBI Taxonomy" id="591202"/>
    <lineage>
        <taxon>Bacteria</taxon>
        <taxon>Pseudomonadati</taxon>
        <taxon>Bacteroidota</taxon>
        <taxon>Cytophagia</taxon>
        <taxon>Cytophagales</taxon>
        <taxon>Flectobacillaceae</taxon>
        <taxon>Arcicella</taxon>
    </lineage>
</organism>
<sequence>MIIQFLKKVFVLCFLLVISLYALSYMVDAGLRKSRNDYFASWNDLYSSKINADLLIMGSSRAAFHISPQIIDATLSLNSYNLGLSAWHFDMQNARFKMYLQHNRKPKYVILNVDVYGFSKRADVADYQQFLPYIQDTVLQKTIRGHKGEFDVYQRNIPLLKYRNLQNLAFEGIFTFFDFTNLYDSTRNYKGYRGNDYAWTQDFERFKKRFPKGAKYTFNKEVKHQFNEFLAFCQREKIKVFLVYAPEYFEVQPYYKNKTELINLCIESAKKYQCHFFDYSKDSLCYNRQYFYNSQHLNKKGAELYSKDLAKKVKLLL</sequence>
<dbReference type="Gene3D" id="3.40.50.1110">
    <property type="entry name" value="SGNH hydrolase"/>
    <property type="match status" value="1"/>
</dbReference>
<protein>
    <recommendedName>
        <fullName evidence="3">SGNH/GDSL hydrolase family protein</fullName>
    </recommendedName>
</protein>
<dbReference type="RefSeq" id="WP_146199154.1">
    <property type="nucleotide sequence ID" value="NZ_QGGO01000012.1"/>
</dbReference>
<dbReference type="EMBL" id="QGGO01000012">
    <property type="protein sequence ID" value="PWK26348.1"/>
    <property type="molecule type" value="Genomic_DNA"/>
</dbReference>
<evidence type="ECO:0008006" key="3">
    <source>
        <dbReference type="Google" id="ProtNLM"/>
    </source>
</evidence>
<dbReference type="SUPFAM" id="SSF52266">
    <property type="entry name" value="SGNH hydrolase"/>
    <property type="match status" value="1"/>
</dbReference>
<dbReference type="Proteomes" id="UP000245489">
    <property type="component" value="Unassembled WGS sequence"/>
</dbReference>
<evidence type="ECO:0000313" key="1">
    <source>
        <dbReference type="EMBL" id="PWK26348.1"/>
    </source>
</evidence>
<proteinExistence type="predicted"/>
<dbReference type="AlphaFoldDB" id="A0A316E9M5"/>
<reference evidence="1 2" key="1">
    <citation type="submission" date="2018-05" db="EMBL/GenBank/DDBJ databases">
        <title>Genomic Encyclopedia of Archaeal and Bacterial Type Strains, Phase II (KMG-II): from individual species to whole genera.</title>
        <authorList>
            <person name="Goeker M."/>
        </authorList>
    </citation>
    <scope>NUCLEOTIDE SEQUENCE [LARGE SCALE GENOMIC DNA]</scope>
    <source>
        <strain evidence="1 2">DSM 22214</strain>
    </source>
</reference>
<keyword evidence="2" id="KW-1185">Reference proteome</keyword>
<dbReference type="OrthoDB" id="869432at2"/>
<dbReference type="InterPro" id="IPR036514">
    <property type="entry name" value="SGNH_hydro_sf"/>
</dbReference>
<dbReference type="GO" id="GO:0016788">
    <property type="term" value="F:hydrolase activity, acting on ester bonds"/>
    <property type="evidence" value="ECO:0007669"/>
    <property type="project" value="UniProtKB-ARBA"/>
</dbReference>
<gene>
    <name evidence="1" type="ORF">LV89_02519</name>
</gene>
<evidence type="ECO:0000313" key="2">
    <source>
        <dbReference type="Proteomes" id="UP000245489"/>
    </source>
</evidence>
<comment type="caution">
    <text evidence="1">The sequence shown here is derived from an EMBL/GenBank/DDBJ whole genome shotgun (WGS) entry which is preliminary data.</text>
</comment>